<dbReference type="OrthoDB" id="1551090at2"/>
<dbReference type="RefSeq" id="WP_121854977.1">
    <property type="nucleotide sequence ID" value="NZ_CP037952.1"/>
</dbReference>
<protein>
    <submittedName>
        <fullName evidence="2">Uncharacterized protein</fullName>
    </submittedName>
</protein>
<dbReference type="EMBL" id="QYYH01000167">
    <property type="protein sequence ID" value="RJY06350.1"/>
    <property type="molecule type" value="Genomic_DNA"/>
</dbReference>
<proteinExistence type="predicted"/>
<evidence type="ECO:0000256" key="1">
    <source>
        <dbReference type="SAM" id="Phobius"/>
    </source>
</evidence>
<gene>
    <name evidence="2" type="ORF">D5R81_17905</name>
</gene>
<feature type="transmembrane region" description="Helical" evidence="1">
    <location>
        <begin position="89"/>
        <end position="107"/>
    </location>
</feature>
<organism evidence="2 3">
    <name type="scientific">Parashewanella spongiae</name>
    <dbReference type="NCBI Taxonomy" id="342950"/>
    <lineage>
        <taxon>Bacteria</taxon>
        <taxon>Pseudomonadati</taxon>
        <taxon>Pseudomonadota</taxon>
        <taxon>Gammaproteobacteria</taxon>
        <taxon>Alteromonadales</taxon>
        <taxon>Shewanellaceae</taxon>
        <taxon>Parashewanella</taxon>
    </lineage>
</organism>
<feature type="transmembrane region" description="Helical" evidence="1">
    <location>
        <begin position="24"/>
        <end position="41"/>
    </location>
</feature>
<accession>A0A3A6TAD2</accession>
<dbReference type="Proteomes" id="UP000273022">
    <property type="component" value="Unassembled WGS sequence"/>
</dbReference>
<feature type="transmembrane region" description="Helical" evidence="1">
    <location>
        <begin position="119"/>
        <end position="138"/>
    </location>
</feature>
<reference evidence="2 3" key="1">
    <citation type="submission" date="2018-09" db="EMBL/GenBank/DDBJ databases">
        <title>Phylogeny of the Shewanellaceae, and recommendation for two new genera, Pseudoshewanella and Parashewanella.</title>
        <authorList>
            <person name="Wang G."/>
        </authorList>
    </citation>
    <scope>NUCLEOTIDE SEQUENCE [LARGE SCALE GENOMIC DNA]</scope>
    <source>
        <strain evidence="2 3">KCTC 22492</strain>
    </source>
</reference>
<keyword evidence="1" id="KW-1133">Transmembrane helix</keyword>
<keyword evidence="3" id="KW-1185">Reference proteome</keyword>
<evidence type="ECO:0000313" key="3">
    <source>
        <dbReference type="Proteomes" id="UP000273022"/>
    </source>
</evidence>
<dbReference type="AlphaFoldDB" id="A0A3A6TAD2"/>
<sequence length="141" mass="15627">MKKVISAIFCQGLPKRDIKNANKVNLWALAWVGSLVIFHYGSKELWFMSPLMIAVAVITNVAIGVGMVLAYRKMLIELDEMEKKIQLDALALSVGTTIITFSGYSILQELTTIPVLEPSHLILVVSATYMIGIVSGRIRYL</sequence>
<keyword evidence="1" id="KW-0812">Transmembrane</keyword>
<keyword evidence="1" id="KW-0472">Membrane</keyword>
<feature type="transmembrane region" description="Helical" evidence="1">
    <location>
        <begin position="47"/>
        <end position="69"/>
    </location>
</feature>
<evidence type="ECO:0000313" key="2">
    <source>
        <dbReference type="EMBL" id="RJY06350.1"/>
    </source>
</evidence>
<name>A0A3A6TAD2_9GAMM</name>
<comment type="caution">
    <text evidence="2">The sequence shown here is derived from an EMBL/GenBank/DDBJ whole genome shotgun (WGS) entry which is preliminary data.</text>
</comment>